<dbReference type="EMBL" id="KN880647">
    <property type="protein sequence ID" value="KIY64228.1"/>
    <property type="molecule type" value="Genomic_DNA"/>
</dbReference>
<accession>A0A0D7B0T6</accession>
<dbReference type="AlphaFoldDB" id="A0A0D7B0T6"/>
<sequence length="648" mass="72475">MPVSYSPTVGRGGPNAAGIAAAERTRQINAFRRAEGIGRPLFPPTFDESDPPVVLNSEIGNLTYEERAYGGLDNLQVAQVGLYTEWIKGLVDRHRAATKGSAPKGIATSSEFFAPVRVTEAPTSQSDLEILAAIPDTHTDPLVEPEHYVDSATGQRRVVNRFGLVASAKLFDCHQKNLMFIDNQAVVAFYALQDHIPYEYRKHDRHESIVPISPAEVFRRSLVIQDSGTDDRQRIFYVAGLLILRRMAHLTAPQYWDMTMMAALDWCNKNPTWFNEHDALNSVVPHFRTARLLKKSPHALRPGIFSDQPRYIDIAAFGLVYMAAWSPDADPGFVYTASLQVSQSSCIAIHMMTISSPIIRSFSGLASPVQGAVAQFQAIFTAFCIVPFLFLEALERYNLKHPNRAVDYQPDSVNQLDRSFIRPILEVQDMGMEEAAAAIALAGFTYSDLRAASVYGKRRVAKLLERGHDTRLWNHFRWLAIQKAEDYTQLLPGDLGRLEPPPECNTLVVLPPALKERVITHITVGYLKNHGPHDDPFDEEGALLIGEQPFIHHLTEEDFRSEAEHGRVQLPADWVREEFEQSEDGPVARELAFLRDSYDTSLDEELPSPLPDMESVETAADTQHMQEFLAEGEDYGIDYSDMATTPAA</sequence>
<name>A0A0D7B0T6_9AGAR</name>
<protein>
    <submittedName>
        <fullName evidence="1">Uncharacterized protein</fullName>
    </submittedName>
</protein>
<organism evidence="1 2">
    <name type="scientific">Cylindrobasidium torrendii FP15055 ss-10</name>
    <dbReference type="NCBI Taxonomy" id="1314674"/>
    <lineage>
        <taxon>Eukaryota</taxon>
        <taxon>Fungi</taxon>
        <taxon>Dikarya</taxon>
        <taxon>Basidiomycota</taxon>
        <taxon>Agaricomycotina</taxon>
        <taxon>Agaricomycetes</taxon>
        <taxon>Agaricomycetidae</taxon>
        <taxon>Agaricales</taxon>
        <taxon>Marasmiineae</taxon>
        <taxon>Physalacriaceae</taxon>
        <taxon>Cylindrobasidium</taxon>
    </lineage>
</organism>
<reference evidence="1 2" key="1">
    <citation type="journal article" date="2015" name="Fungal Genet. Biol.">
        <title>Evolution of novel wood decay mechanisms in Agaricales revealed by the genome sequences of Fistulina hepatica and Cylindrobasidium torrendii.</title>
        <authorList>
            <person name="Floudas D."/>
            <person name="Held B.W."/>
            <person name="Riley R."/>
            <person name="Nagy L.G."/>
            <person name="Koehler G."/>
            <person name="Ransdell A.S."/>
            <person name="Younus H."/>
            <person name="Chow J."/>
            <person name="Chiniquy J."/>
            <person name="Lipzen A."/>
            <person name="Tritt A."/>
            <person name="Sun H."/>
            <person name="Haridas S."/>
            <person name="LaButti K."/>
            <person name="Ohm R.A."/>
            <person name="Kues U."/>
            <person name="Blanchette R.A."/>
            <person name="Grigoriev I.V."/>
            <person name="Minto R.E."/>
            <person name="Hibbett D.S."/>
        </authorList>
    </citation>
    <scope>NUCLEOTIDE SEQUENCE [LARGE SCALE GENOMIC DNA]</scope>
    <source>
        <strain evidence="1 2">FP15055 ss-10</strain>
    </source>
</reference>
<dbReference type="Proteomes" id="UP000054007">
    <property type="component" value="Unassembled WGS sequence"/>
</dbReference>
<evidence type="ECO:0000313" key="1">
    <source>
        <dbReference type="EMBL" id="KIY64228.1"/>
    </source>
</evidence>
<keyword evidence="2" id="KW-1185">Reference proteome</keyword>
<gene>
    <name evidence="1" type="ORF">CYLTODRAFT_425392</name>
</gene>
<proteinExistence type="predicted"/>
<evidence type="ECO:0000313" key="2">
    <source>
        <dbReference type="Proteomes" id="UP000054007"/>
    </source>
</evidence>